<accession>A0AAV2YBC6</accession>
<evidence type="ECO:0000313" key="3">
    <source>
        <dbReference type="Proteomes" id="UP001146120"/>
    </source>
</evidence>
<reference evidence="2" key="2">
    <citation type="journal article" date="2023" name="Microbiol Resour">
        <title>Decontamination and Annotation of the Draft Genome Sequence of the Oomycete Lagenidium giganteum ARSEF 373.</title>
        <authorList>
            <person name="Morgan W.R."/>
            <person name="Tartar A."/>
        </authorList>
    </citation>
    <scope>NUCLEOTIDE SEQUENCE</scope>
    <source>
        <strain evidence="2">ARSEF 373</strain>
    </source>
</reference>
<proteinExistence type="predicted"/>
<organism evidence="2 3">
    <name type="scientific">Lagenidium giganteum</name>
    <dbReference type="NCBI Taxonomy" id="4803"/>
    <lineage>
        <taxon>Eukaryota</taxon>
        <taxon>Sar</taxon>
        <taxon>Stramenopiles</taxon>
        <taxon>Oomycota</taxon>
        <taxon>Peronosporomycetes</taxon>
        <taxon>Pythiales</taxon>
        <taxon>Pythiaceae</taxon>
    </lineage>
</organism>
<protein>
    <submittedName>
        <fullName evidence="2">Uncharacterized protein</fullName>
    </submittedName>
</protein>
<feature type="compositionally biased region" description="Pro residues" evidence="1">
    <location>
        <begin position="229"/>
        <end position="250"/>
    </location>
</feature>
<reference evidence="2" key="1">
    <citation type="submission" date="2022-11" db="EMBL/GenBank/DDBJ databases">
        <authorList>
            <person name="Morgan W.R."/>
            <person name="Tartar A."/>
        </authorList>
    </citation>
    <scope>NUCLEOTIDE SEQUENCE</scope>
    <source>
        <strain evidence="2">ARSEF 373</strain>
    </source>
</reference>
<comment type="caution">
    <text evidence="2">The sequence shown here is derived from an EMBL/GenBank/DDBJ whole genome shotgun (WGS) entry which is preliminary data.</text>
</comment>
<feature type="compositionally biased region" description="Low complexity" evidence="1">
    <location>
        <begin position="251"/>
        <end position="277"/>
    </location>
</feature>
<dbReference type="EMBL" id="DAKRPA010000380">
    <property type="protein sequence ID" value="DAZ92810.1"/>
    <property type="molecule type" value="Genomic_DNA"/>
</dbReference>
<sequence>MLTSSVLAHGFVAKPQTEFLPGTMKTTYVTTFKYEFEGKFDDNPQANCDTFTKAFKASQYKTLRDMLKNRGSECGNSDPNASPKPIPQDGIVTFQNPDTGEGFVPSHTGPCEIWLDDKRVFSDDNCAGHYPDKPAAHLKVDFSSCTKNCMLRFYWLALHEPQWQVYKNCVPLIGTGRDTPSMPPAPVPTPASSAPAPGPYPSPSPSTYPTPAPSSPYPTPAPSSRRPAAPRPTPSSPYPAPSPSSYPAPSPRSSSPYPSPSPSTAKPASPSPSTSTPCPGSKHHHHHNQY</sequence>
<name>A0AAV2YBC6_9STRA</name>
<evidence type="ECO:0000313" key="2">
    <source>
        <dbReference type="EMBL" id="DAZ92810.1"/>
    </source>
</evidence>
<gene>
    <name evidence="2" type="ORF">N0F65_012629</name>
</gene>
<feature type="region of interest" description="Disordered" evidence="1">
    <location>
        <begin position="180"/>
        <end position="290"/>
    </location>
</feature>
<feature type="compositionally biased region" description="Basic residues" evidence="1">
    <location>
        <begin position="281"/>
        <end position="290"/>
    </location>
</feature>
<keyword evidence="3" id="KW-1185">Reference proteome</keyword>
<dbReference type="AlphaFoldDB" id="A0AAV2YBC6"/>
<evidence type="ECO:0000256" key="1">
    <source>
        <dbReference type="SAM" id="MobiDB-lite"/>
    </source>
</evidence>
<feature type="compositionally biased region" description="Pro residues" evidence="1">
    <location>
        <begin position="196"/>
        <end position="221"/>
    </location>
</feature>
<dbReference type="Proteomes" id="UP001146120">
    <property type="component" value="Unassembled WGS sequence"/>
</dbReference>
<dbReference type="PRINTS" id="PR01217">
    <property type="entry name" value="PRICHEXTENSN"/>
</dbReference>